<sequence length="312" mass="34486">MPEAAAGQEGRTVASDREKPDWEELGRLLSRGYIDSGFIGGVTRVPVADVVRDMLSEARADEQVAELRRTAAAAGVDADGARILEVGSGCGMTVVRGRTAHGLDIHGIEPSMGEYSSTLDVCRRLIDHYGLPADAVRDATGEAIPFADASFDIVYSSNVLEHVGDPAAVLDEALRVLKPGGLLLVVVPNYGSWWEGHYGILWLPRMPAGLAKLYVRLFGRDPAYVDTLNLIDRPWFDRWLGRHPGRLEVLDWGWGVFEQRLRTLGFGDWAALSVAKRIVTFVHRSGLLEPAIWLARRLHWETPIIFVARKKE</sequence>
<dbReference type="Pfam" id="PF08241">
    <property type="entry name" value="Methyltransf_11"/>
    <property type="match status" value="1"/>
</dbReference>
<dbReference type="InterPro" id="IPR029063">
    <property type="entry name" value="SAM-dependent_MTases_sf"/>
</dbReference>
<dbReference type="AlphaFoldDB" id="A0A5A9GH45"/>
<dbReference type="RefSeq" id="WP_149233349.1">
    <property type="nucleotide sequence ID" value="NZ_JALJXJ010000024.1"/>
</dbReference>
<dbReference type="PANTHER" id="PTHR45036:SF1">
    <property type="entry name" value="METHYLTRANSFERASE LIKE 7A"/>
    <property type="match status" value="1"/>
</dbReference>
<dbReference type="CDD" id="cd02440">
    <property type="entry name" value="AdoMet_MTases"/>
    <property type="match status" value="1"/>
</dbReference>
<accession>A0A5A9GH45</accession>
<dbReference type="EMBL" id="VTTN01000010">
    <property type="protein sequence ID" value="KAA0593683.1"/>
    <property type="molecule type" value="Genomic_DNA"/>
</dbReference>
<proteinExistence type="predicted"/>
<keyword evidence="2" id="KW-0489">Methyltransferase</keyword>
<comment type="caution">
    <text evidence="2">The sequence shown here is derived from an EMBL/GenBank/DDBJ whole genome shotgun (WGS) entry which is preliminary data.</text>
</comment>
<dbReference type="InterPro" id="IPR013216">
    <property type="entry name" value="Methyltransf_11"/>
</dbReference>
<organism evidence="2 3">
    <name type="scientific">Azospirillum lipoferum</name>
    <dbReference type="NCBI Taxonomy" id="193"/>
    <lineage>
        <taxon>Bacteria</taxon>
        <taxon>Pseudomonadati</taxon>
        <taxon>Pseudomonadota</taxon>
        <taxon>Alphaproteobacteria</taxon>
        <taxon>Rhodospirillales</taxon>
        <taxon>Azospirillaceae</taxon>
        <taxon>Azospirillum</taxon>
    </lineage>
</organism>
<dbReference type="PANTHER" id="PTHR45036">
    <property type="entry name" value="METHYLTRANSFERASE LIKE 7B"/>
    <property type="match status" value="1"/>
</dbReference>
<feature type="domain" description="Methyltransferase type 11" evidence="1">
    <location>
        <begin position="84"/>
        <end position="184"/>
    </location>
</feature>
<dbReference type="GO" id="GO:0032259">
    <property type="term" value="P:methylation"/>
    <property type="evidence" value="ECO:0007669"/>
    <property type="project" value="UniProtKB-KW"/>
</dbReference>
<evidence type="ECO:0000313" key="3">
    <source>
        <dbReference type="Proteomes" id="UP000324927"/>
    </source>
</evidence>
<protein>
    <submittedName>
        <fullName evidence="2">Class I SAM-dependent methyltransferase</fullName>
    </submittedName>
</protein>
<dbReference type="OrthoDB" id="7171187at2"/>
<dbReference type="Gene3D" id="3.40.50.150">
    <property type="entry name" value="Vaccinia Virus protein VP39"/>
    <property type="match status" value="1"/>
</dbReference>
<reference evidence="2 3" key="1">
    <citation type="submission" date="2019-08" db="EMBL/GenBank/DDBJ databases">
        <authorList>
            <person name="Grouzdev D."/>
            <person name="Tikhonova E."/>
            <person name="Kravchenko I."/>
        </authorList>
    </citation>
    <scope>NUCLEOTIDE SEQUENCE [LARGE SCALE GENOMIC DNA]</scope>
    <source>
        <strain evidence="2 3">59b</strain>
    </source>
</reference>
<keyword evidence="2" id="KW-0808">Transferase</keyword>
<dbReference type="SUPFAM" id="SSF53335">
    <property type="entry name" value="S-adenosyl-L-methionine-dependent methyltransferases"/>
    <property type="match status" value="1"/>
</dbReference>
<keyword evidence="3" id="KW-1185">Reference proteome</keyword>
<gene>
    <name evidence="2" type="ORF">FZ942_22575</name>
</gene>
<evidence type="ECO:0000313" key="2">
    <source>
        <dbReference type="EMBL" id="KAA0593683.1"/>
    </source>
</evidence>
<dbReference type="GO" id="GO:0008757">
    <property type="term" value="F:S-adenosylmethionine-dependent methyltransferase activity"/>
    <property type="evidence" value="ECO:0007669"/>
    <property type="project" value="InterPro"/>
</dbReference>
<evidence type="ECO:0000259" key="1">
    <source>
        <dbReference type="Pfam" id="PF08241"/>
    </source>
</evidence>
<dbReference type="Proteomes" id="UP000324927">
    <property type="component" value="Unassembled WGS sequence"/>
</dbReference>
<name>A0A5A9GH45_AZOLI</name>
<dbReference type="InterPro" id="IPR052356">
    <property type="entry name" value="Thiol_S-MT"/>
</dbReference>